<evidence type="ECO:0000256" key="8">
    <source>
        <dbReference type="SAM" id="MobiDB-lite"/>
    </source>
</evidence>
<evidence type="ECO:0000313" key="10">
    <source>
        <dbReference type="Proteomes" id="UP001321475"/>
    </source>
</evidence>
<evidence type="ECO:0000256" key="1">
    <source>
        <dbReference type="ARBA" id="ARBA00009441"/>
    </source>
</evidence>
<dbReference type="Gene3D" id="3.40.50.300">
    <property type="entry name" value="P-loop containing nucleotide triphosphate hydrolases"/>
    <property type="match status" value="1"/>
</dbReference>
<dbReference type="InterPro" id="IPR027417">
    <property type="entry name" value="P-loop_NTPase"/>
</dbReference>
<dbReference type="SUPFAM" id="SSF52540">
    <property type="entry name" value="P-loop containing nucleoside triphosphate hydrolases"/>
    <property type="match status" value="2"/>
</dbReference>
<keyword evidence="3" id="KW-0547">Nucleotide-binding</keyword>
<dbReference type="Gene3D" id="6.10.140.1090">
    <property type="match status" value="1"/>
</dbReference>
<sequence>MPQALLADVADELVTVHGQADQARLRTPSRQRAALDAFAGSAHADLLARYRDAWTERAALLRRIDDVTSRVDERAREAELLRAGTAEIERVDPQPGEDDTLRQVVARLGNAEELREAARLAHDALVGDDTGSEDASALPAVDRARRSLEVAATTDPALVELARRVADAEYALQDVATDLAAYEGGLAADPGVLEQSHARLAELTSLVRTYGGDTTDTTDTSDGSETGALTGVAAVLAWARDAGLRLLELEDDDAGLEAMHARAKELQATIVDLAAALGRGRSAAADALAKAVTEELAGLAMSGASLEVGVERADEPGPWGADLVEMRLVPHPGAPARALGKGASGGELSRVMLAIEVALAAVAGAGSGSTTFVFDEVDAGVGAAPRSRSVAVSPCLRGTPRSSWSPTWHRSRRSPTASSWCPSPPTVRPATTGPRTTPW</sequence>
<name>A0ABN6XFY3_9CELL</name>
<organism evidence="9 10">
    <name type="scientific">Paraoerskovia sediminicola</name>
    <dbReference type="NCBI Taxonomy" id="1138587"/>
    <lineage>
        <taxon>Bacteria</taxon>
        <taxon>Bacillati</taxon>
        <taxon>Actinomycetota</taxon>
        <taxon>Actinomycetes</taxon>
        <taxon>Micrococcales</taxon>
        <taxon>Cellulomonadaceae</taxon>
        <taxon>Paraoerskovia</taxon>
    </lineage>
</organism>
<feature type="region of interest" description="Disordered" evidence="8">
    <location>
        <begin position="398"/>
        <end position="439"/>
    </location>
</feature>
<dbReference type="InterPro" id="IPR004604">
    <property type="entry name" value="DNA_recomb/repair_RecN"/>
</dbReference>
<dbReference type="Proteomes" id="UP001321475">
    <property type="component" value="Chromosome"/>
</dbReference>
<evidence type="ECO:0000256" key="6">
    <source>
        <dbReference type="ARBA" id="ARBA00023204"/>
    </source>
</evidence>
<evidence type="ECO:0000256" key="2">
    <source>
        <dbReference type="ARBA" id="ARBA00021315"/>
    </source>
</evidence>
<keyword evidence="6" id="KW-0234">DNA repair</keyword>
<comment type="similarity">
    <text evidence="1">Belongs to the RecN family.</text>
</comment>
<gene>
    <name evidence="9" type="ORF">GCM10025865_30730</name>
</gene>
<evidence type="ECO:0000256" key="5">
    <source>
        <dbReference type="ARBA" id="ARBA00022840"/>
    </source>
</evidence>
<proteinExistence type="inferred from homology"/>
<keyword evidence="10" id="KW-1185">Reference proteome</keyword>
<dbReference type="PANTHER" id="PTHR11059:SF0">
    <property type="entry name" value="DNA REPAIR PROTEIN RECN"/>
    <property type="match status" value="1"/>
</dbReference>
<reference evidence="10" key="1">
    <citation type="journal article" date="2019" name="Int. J. Syst. Evol. Microbiol.">
        <title>The Global Catalogue of Microorganisms (GCM) 10K type strain sequencing project: providing services to taxonomists for standard genome sequencing and annotation.</title>
        <authorList>
            <consortium name="The Broad Institute Genomics Platform"/>
            <consortium name="The Broad Institute Genome Sequencing Center for Infectious Disease"/>
            <person name="Wu L."/>
            <person name="Ma J."/>
        </authorList>
    </citation>
    <scope>NUCLEOTIDE SEQUENCE [LARGE SCALE GENOMIC DNA]</scope>
    <source>
        <strain evidence="10">NBRC 108565</strain>
    </source>
</reference>
<protein>
    <recommendedName>
        <fullName evidence="2">DNA repair protein RecN</fullName>
    </recommendedName>
    <alternativeName>
        <fullName evidence="7">Recombination protein N</fullName>
    </alternativeName>
</protein>
<dbReference type="PANTHER" id="PTHR11059">
    <property type="entry name" value="DNA REPAIR PROTEIN RECN"/>
    <property type="match status" value="1"/>
</dbReference>
<keyword evidence="5" id="KW-0067">ATP-binding</keyword>
<evidence type="ECO:0000313" key="9">
    <source>
        <dbReference type="EMBL" id="BDZ43774.1"/>
    </source>
</evidence>
<evidence type="ECO:0000256" key="3">
    <source>
        <dbReference type="ARBA" id="ARBA00022741"/>
    </source>
</evidence>
<evidence type="ECO:0000256" key="4">
    <source>
        <dbReference type="ARBA" id="ARBA00022763"/>
    </source>
</evidence>
<accession>A0ABN6XFY3</accession>
<keyword evidence="4" id="KW-0227">DNA damage</keyword>
<feature type="compositionally biased region" description="Polar residues" evidence="8">
    <location>
        <begin position="400"/>
        <end position="421"/>
    </location>
</feature>
<dbReference type="EMBL" id="AP027729">
    <property type="protein sequence ID" value="BDZ43774.1"/>
    <property type="molecule type" value="Genomic_DNA"/>
</dbReference>
<evidence type="ECO:0000256" key="7">
    <source>
        <dbReference type="ARBA" id="ARBA00033408"/>
    </source>
</evidence>